<protein>
    <submittedName>
        <fullName evidence="1">Uncharacterized protein</fullName>
    </submittedName>
</protein>
<keyword evidence="2" id="KW-1185">Reference proteome</keyword>
<accession>A0A433D4F8</accession>
<gene>
    <name evidence="1" type="ORF">BC936DRAFT_147823</name>
</gene>
<proteinExistence type="predicted"/>
<dbReference type="EMBL" id="RBNI01006870">
    <property type="protein sequence ID" value="RUP45719.1"/>
    <property type="molecule type" value="Genomic_DNA"/>
</dbReference>
<sequence length="70" mass="7943">MDGDLWAHSLRITTYEDHVDVTDLHLSSNFHPRFVICKDYLSGKGKSPKEAGIGILFVRSIRISAVSWVR</sequence>
<organism evidence="1 2">
    <name type="scientific">Jimgerdemannia flammicorona</name>
    <dbReference type="NCBI Taxonomy" id="994334"/>
    <lineage>
        <taxon>Eukaryota</taxon>
        <taxon>Fungi</taxon>
        <taxon>Fungi incertae sedis</taxon>
        <taxon>Mucoromycota</taxon>
        <taxon>Mucoromycotina</taxon>
        <taxon>Endogonomycetes</taxon>
        <taxon>Endogonales</taxon>
        <taxon>Endogonaceae</taxon>
        <taxon>Jimgerdemannia</taxon>
    </lineage>
</organism>
<name>A0A433D4F8_9FUNG</name>
<comment type="caution">
    <text evidence="1">The sequence shown here is derived from an EMBL/GenBank/DDBJ whole genome shotgun (WGS) entry which is preliminary data.</text>
</comment>
<evidence type="ECO:0000313" key="2">
    <source>
        <dbReference type="Proteomes" id="UP000268093"/>
    </source>
</evidence>
<evidence type="ECO:0000313" key="1">
    <source>
        <dbReference type="EMBL" id="RUP45719.1"/>
    </source>
</evidence>
<dbReference type="Proteomes" id="UP000268093">
    <property type="component" value="Unassembled WGS sequence"/>
</dbReference>
<dbReference type="AlphaFoldDB" id="A0A433D4F8"/>
<reference evidence="1 2" key="1">
    <citation type="journal article" date="2018" name="New Phytol.">
        <title>Phylogenomics of Endogonaceae and evolution of mycorrhizas within Mucoromycota.</title>
        <authorList>
            <person name="Chang Y."/>
            <person name="Desiro A."/>
            <person name="Na H."/>
            <person name="Sandor L."/>
            <person name="Lipzen A."/>
            <person name="Clum A."/>
            <person name="Barry K."/>
            <person name="Grigoriev I.V."/>
            <person name="Martin F.M."/>
            <person name="Stajich J.E."/>
            <person name="Smith M.E."/>
            <person name="Bonito G."/>
            <person name="Spatafora J.W."/>
        </authorList>
    </citation>
    <scope>NUCLEOTIDE SEQUENCE [LARGE SCALE GENOMIC DNA]</scope>
    <source>
        <strain evidence="1 2">GMNB39</strain>
    </source>
</reference>